<name>A0AA39F1B7_9HYME</name>
<keyword evidence="3" id="KW-1185">Reference proteome</keyword>
<sequence length="66" mass="7287">MLFTRALRHGVKLSLNHSNDGQLIRRTFSDRAITGTAFILATVGLSMSLFSMKQMLSAKVSKTSEN</sequence>
<protein>
    <submittedName>
        <fullName evidence="2">Uncharacterized protein</fullName>
    </submittedName>
</protein>
<comment type="caution">
    <text evidence="2">The sequence shown here is derived from an EMBL/GenBank/DDBJ whole genome shotgun (WGS) entry which is preliminary data.</text>
</comment>
<reference evidence="2" key="2">
    <citation type="submission" date="2023-03" db="EMBL/GenBank/DDBJ databases">
        <authorList>
            <person name="Inwood S.N."/>
            <person name="Skelly J.G."/>
            <person name="Guhlin J."/>
            <person name="Harrop T.W.R."/>
            <person name="Goldson S.G."/>
            <person name="Dearden P.K."/>
        </authorList>
    </citation>
    <scope>NUCLEOTIDE SEQUENCE</scope>
    <source>
        <strain evidence="2">Irish</strain>
        <tissue evidence="2">Whole body</tissue>
    </source>
</reference>
<keyword evidence="1" id="KW-0472">Membrane</keyword>
<evidence type="ECO:0000313" key="2">
    <source>
        <dbReference type="EMBL" id="KAK0159328.1"/>
    </source>
</evidence>
<dbReference type="EMBL" id="JAQQBS010001424">
    <property type="protein sequence ID" value="KAK0159328.1"/>
    <property type="molecule type" value="Genomic_DNA"/>
</dbReference>
<gene>
    <name evidence="2" type="ORF">PV328_010218</name>
</gene>
<reference evidence="2" key="1">
    <citation type="journal article" date="2023" name="bioRxiv">
        <title>Scaffold-level genome assemblies of two parasitoid biocontrol wasps reveal the parthenogenesis mechanism and an associated novel virus.</title>
        <authorList>
            <person name="Inwood S."/>
            <person name="Skelly J."/>
            <person name="Guhlin J."/>
            <person name="Harrop T."/>
            <person name="Goldson S."/>
            <person name="Dearden P."/>
        </authorList>
    </citation>
    <scope>NUCLEOTIDE SEQUENCE</scope>
    <source>
        <strain evidence="2">Irish</strain>
        <tissue evidence="2">Whole body</tissue>
    </source>
</reference>
<keyword evidence="1" id="KW-1133">Transmembrane helix</keyword>
<accession>A0AA39F1B7</accession>
<evidence type="ECO:0000313" key="3">
    <source>
        <dbReference type="Proteomes" id="UP001168990"/>
    </source>
</evidence>
<dbReference type="Proteomes" id="UP001168990">
    <property type="component" value="Unassembled WGS sequence"/>
</dbReference>
<evidence type="ECO:0000256" key="1">
    <source>
        <dbReference type="SAM" id="Phobius"/>
    </source>
</evidence>
<proteinExistence type="predicted"/>
<keyword evidence="1" id="KW-0812">Transmembrane</keyword>
<dbReference type="AlphaFoldDB" id="A0AA39F1B7"/>
<organism evidence="2 3">
    <name type="scientific">Microctonus aethiopoides</name>
    <dbReference type="NCBI Taxonomy" id="144406"/>
    <lineage>
        <taxon>Eukaryota</taxon>
        <taxon>Metazoa</taxon>
        <taxon>Ecdysozoa</taxon>
        <taxon>Arthropoda</taxon>
        <taxon>Hexapoda</taxon>
        <taxon>Insecta</taxon>
        <taxon>Pterygota</taxon>
        <taxon>Neoptera</taxon>
        <taxon>Endopterygota</taxon>
        <taxon>Hymenoptera</taxon>
        <taxon>Apocrita</taxon>
        <taxon>Ichneumonoidea</taxon>
        <taxon>Braconidae</taxon>
        <taxon>Euphorinae</taxon>
        <taxon>Microctonus</taxon>
    </lineage>
</organism>
<feature type="transmembrane region" description="Helical" evidence="1">
    <location>
        <begin position="32"/>
        <end position="52"/>
    </location>
</feature>